<dbReference type="InterPro" id="IPR019103">
    <property type="entry name" value="Peptidase_aspartic_DDI1-type"/>
</dbReference>
<dbReference type="PANTHER" id="PTHR12917">
    <property type="entry name" value="ASPARTYL PROTEASE DDI-RELATED"/>
    <property type="match status" value="1"/>
</dbReference>
<protein>
    <recommendedName>
        <fullName evidence="6">Peptidase A2 domain-containing protein</fullName>
    </recommendedName>
</protein>
<name>A0A7S2U5L3_9STRA</name>
<evidence type="ECO:0000256" key="4">
    <source>
        <dbReference type="ARBA" id="ARBA00022801"/>
    </source>
</evidence>
<keyword evidence="3" id="KW-0064">Aspartyl protease</keyword>
<dbReference type="AlphaFoldDB" id="A0A7S2U5L3"/>
<evidence type="ECO:0000259" key="6">
    <source>
        <dbReference type="PROSITE" id="PS50175"/>
    </source>
</evidence>
<feature type="domain" description="Peptidase A2" evidence="6">
    <location>
        <begin position="132"/>
        <end position="211"/>
    </location>
</feature>
<dbReference type="SUPFAM" id="SSF50630">
    <property type="entry name" value="Acid proteases"/>
    <property type="match status" value="1"/>
</dbReference>
<evidence type="ECO:0000256" key="2">
    <source>
        <dbReference type="ARBA" id="ARBA00022670"/>
    </source>
</evidence>
<keyword evidence="4" id="KW-0378">Hydrolase</keyword>
<evidence type="ECO:0000256" key="3">
    <source>
        <dbReference type="ARBA" id="ARBA00022750"/>
    </source>
</evidence>
<sequence length="262" mass="27718">MVQHQNQYPCQNVANDAAIAQLLAAEDQELADAELAQRLEARDKAAVTNNSGEHHGGSLYPGARSRPQVPIGTAPPVVTGRPRSIHSPPSSQVSGSSGATGVSPWQSQLQRLQPAPAHMCEVACILGDGVCVEMMVDSGAQTSVITLALARQLDLESKIDKSHSGVAAGVGRARIVGKITNVICTLGNVEFHMDFMVLDAPDKLLLLGLDLMRKYLCIIDLQKEVLIFGGNGGVEVPMLPAAQQTTHAFRNGLGTQEGCPLM</sequence>
<accession>A0A7S2U5L3</accession>
<evidence type="ECO:0000313" key="7">
    <source>
        <dbReference type="EMBL" id="CAD9809215.1"/>
    </source>
</evidence>
<dbReference type="Gene3D" id="2.40.70.10">
    <property type="entry name" value="Acid Proteases"/>
    <property type="match status" value="1"/>
</dbReference>
<dbReference type="GO" id="GO:0004190">
    <property type="term" value="F:aspartic-type endopeptidase activity"/>
    <property type="evidence" value="ECO:0007669"/>
    <property type="project" value="UniProtKB-KW"/>
</dbReference>
<evidence type="ECO:0000256" key="5">
    <source>
        <dbReference type="SAM" id="MobiDB-lite"/>
    </source>
</evidence>
<feature type="compositionally biased region" description="Low complexity" evidence="5">
    <location>
        <begin position="85"/>
        <end position="104"/>
    </location>
</feature>
<keyword evidence="2" id="KW-0645">Protease</keyword>
<proteinExistence type="inferred from homology"/>
<dbReference type="PANTHER" id="PTHR12917:SF1">
    <property type="entry name" value="AT13091P"/>
    <property type="match status" value="1"/>
</dbReference>
<evidence type="ECO:0000256" key="1">
    <source>
        <dbReference type="ARBA" id="ARBA00009136"/>
    </source>
</evidence>
<dbReference type="PROSITE" id="PS50175">
    <property type="entry name" value="ASP_PROT_RETROV"/>
    <property type="match status" value="1"/>
</dbReference>
<feature type="region of interest" description="Disordered" evidence="5">
    <location>
        <begin position="47"/>
        <end position="104"/>
    </location>
</feature>
<organism evidence="7">
    <name type="scientific">Attheya septentrionalis</name>
    <dbReference type="NCBI Taxonomy" id="420275"/>
    <lineage>
        <taxon>Eukaryota</taxon>
        <taxon>Sar</taxon>
        <taxon>Stramenopiles</taxon>
        <taxon>Ochrophyta</taxon>
        <taxon>Bacillariophyta</taxon>
        <taxon>Coscinodiscophyceae</taxon>
        <taxon>Chaetocerotophycidae</taxon>
        <taxon>Chaetocerotales</taxon>
        <taxon>Attheyaceae</taxon>
        <taxon>Attheya</taxon>
    </lineage>
</organism>
<comment type="similarity">
    <text evidence="1">Belongs to the DDI1 family.</text>
</comment>
<dbReference type="EMBL" id="HBHQ01001633">
    <property type="protein sequence ID" value="CAD9809215.1"/>
    <property type="molecule type" value="Transcribed_RNA"/>
</dbReference>
<dbReference type="Pfam" id="PF09668">
    <property type="entry name" value="Asp_protease"/>
    <property type="match status" value="1"/>
</dbReference>
<dbReference type="GO" id="GO:0006508">
    <property type="term" value="P:proteolysis"/>
    <property type="evidence" value="ECO:0007669"/>
    <property type="project" value="UniProtKB-KW"/>
</dbReference>
<dbReference type="InterPro" id="IPR001995">
    <property type="entry name" value="Peptidase_A2_cat"/>
</dbReference>
<gene>
    <name evidence="7" type="ORF">ASEP1449_LOCUS1037</name>
</gene>
<reference evidence="7" key="1">
    <citation type="submission" date="2021-01" db="EMBL/GenBank/DDBJ databases">
        <authorList>
            <person name="Corre E."/>
            <person name="Pelletier E."/>
            <person name="Niang G."/>
            <person name="Scheremetjew M."/>
            <person name="Finn R."/>
            <person name="Kale V."/>
            <person name="Holt S."/>
            <person name="Cochrane G."/>
            <person name="Meng A."/>
            <person name="Brown T."/>
            <person name="Cohen L."/>
        </authorList>
    </citation>
    <scope>NUCLEOTIDE SEQUENCE</scope>
    <source>
        <strain evidence="7">CCMP2084</strain>
    </source>
</reference>
<dbReference type="InterPro" id="IPR021109">
    <property type="entry name" value="Peptidase_aspartic_dom_sf"/>
</dbReference>